<keyword evidence="4 12" id="KW-0812">Transmembrane</keyword>
<dbReference type="GO" id="GO:0000422">
    <property type="term" value="P:autophagy of mitochondrion"/>
    <property type="evidence" value="ECO:0007669"/>
    <property type="project" value="TreeGrafter"/>
</dbReference>
<dbReference type="Pfam" id="PF14853">
    <property type="entry name" value="Fis1_TPR_C"/>
    <property type="match status" value="1"/>
</dbReference>
<dbReference type="GO" id="GO:0000266">
    <property type="term" value="P:mitochondrial fission"/>
    <property type="evidence" value="ECO:0007669"/>
    <property type="project" value="UniProtKB-UniRule"/>
</dbReference>
<dbReference type="GO" id="GO:0005778">
    <property type="term" value="C:peroxisomal membrane"/>
    <property type="evidence" value="ECO:0007669"/>
    <property type="project" value="UniProtKB-SubCell"/>
</dbReference>
<evidence type="ECO:0000256" key="4">
    <source>
        <dbReference type="ARBA" id="ARBA00022692"/>
    </source>
</evidence>
<keyword evidence="6 11" id="KW-1000">Mitochondrion outer membrane</keyword>
<evidence type="ECO:0000256" key="1">
    <source>
        <dbReference type="ARBA" id="ARBA00004549"/>
    </source>
</evidence>
<dbReference type="InterPro" id="IPR016543">
    <property type="entry name" value="Fis1"/>
</dbReference>
<dbReference type="GO" id="GO:0016559">
    <property type="term" value="P:peroxisome fission"/>
    <property type="evidence" value="ECO:0007669"/>
    <property type="project" value="TreeGrafter"/>
</dbReference>
<evidence type="ECO:0000256" key="12">
    <source>
        <dbReference type="SAM" id="Phobius"/>
    </source>
</evidence>
<dbReference type="GO" id="GO:0043653">
    <property type="term" value="P:mitochondrial fragmentation involved in apoptotic process"/>
    <property type="evidence" value="ECO:0007669"/>
    <property type="project" value="TreeGrafter"/>
</dbReference>
<comment type="domain">
    <text evidence="11">The C-terminus is required for mitochondrial localization, while the N-terminus is necessary for mitochondrial fission.</text>
</comment>
<accession>A0A481SXR3</accession>
<dbReference type="InterPro" id="IPR011990">
    <property type="entry name" value="TPR-like_helical_dom_sf"/>
</dbReference>
<dbReference type="InterPro" id="IPR028058">
    <property type="entry name" value="Fis1_TPR_N"/>
</dbReference>
<keyword evidence="7 12" id="KW-1133">Transmembrane helix</keyword>
<sequence length="151" mass="17189">MDEEILNEIVPSEDLKKFERIYYNQLNSGSASKEAEFEYSWCLVRSKYPADIRKGIMILEQLYTKYVNERRDYLYYLALGNARLKEYSKALQFCRAFLQIEPTNHQVQQLETVIKKKMDREGKLGLAIATAGVLALGGIVGLGVALAKGKS</sequence>
<keyword evidence="9 11" id="KW-0472">Membrane</keyword>
<keyword evidence="8 11" id="KW-0496">Mitochondrion</keyword>
<keyword evidence="5" id="KW-0053">Apoptosis</keyword>
<evidence type="ECO:0000256" key="11">
    <source>
        <dbReference type="PIRNR" id="PIRNR008835"/>
    </source>
</evidence>
<dbReference type="AlphaFoldDB" id="A0A481SXR3"/>
<evidence type="ECO:0000256" key="3">
    <source>
        <dbReference type="ARBA" id="ARBA00008937"/>
    </source>
</evidence>
<feature type="transmembrane region" description="Helical" evidence="12">
    <location>
        <begin position="124"/>
        <end position="147"/>
    </location>
</feature>
<dbReference type="PANTHER" id="PTHR13247">
    <property type="entry name" value="TETRATRICOPEPTIDE REPEAT PROTEIN 11 TPR REPEAT PROTEIN 11"/>
    <property type="match status" value="1"/>
</dbReference>
<evidence type="ECO:0000256" key="9">
    <source>
        <dbReference type="ARBA" id="ARBA00023136"/>
    </source>
</evidence>
<keyword evidence="10" id="KW-0576">Peroxisome</keyword>
<dbReference type="EMBL" id="MH799334">
    <property type="protein sequence ID" value="QBH73493.1"/>
    <property type="molecule type" value="mRNA"/>
</dbReference>
<evidence type="ECO:0000256" key="6">
    <source>
        <dbReference type="ARBA" id="ARBA00022787"/>
    </source>
</evidence>
<proteinExistence type="evidence at transcript level"/>
<dbReference type="CDD" id="cd12212">
    <property type="entry name" value="Fis1"/>
    <property type="match status" value="1"/>
</dbReference>
<dbReference type="SUPFAM" id="SSF48452">
    <property type="entry name" value="TPR-like"/>
    <property type="match status" value="1"/>
</dbReference>
<dbReference type="PANTHER" id="PTHR13247:SF0">
    <property type="entry name" value="MITOCHONDRIAL FISSION 1 PROTEIN"/>
    <property type="match status" value="1"/>
</dbReference>
<protein>
    <recommendedName>
        <fullName evidence="11">Mitochondrial fission 1 protein</fullName>
    </recommendedName>
</protein>
<reference evidence="13" key="1">
    <citation type="journal article" date="2019" name="Sci. Rep.">
        <title>No signal of deleterious mutation accumulation in conserved gene sequences of extant asexual hexapods.</title>
        <authorList>
            <person name="Brandt A."/>
            <person name="Bast J."/>
            <person name="Scheu S."/>
            <person name="Meusemann K."/>
            <person name="Donath A."/>
            <person name="Schuette K."/>
            <person name="Machida R."/>
            <person name="Kraaijeveld K."/>
        </authorList>
    </citation>
    <scope>NUCLEOTIDE SEQUENCE</scope>
    <source>
        <strain evidence="13">OG14989</strain>
    </source>
</reference>
<evidence type="ECO:0000256" key="5">
    <source>
        <dbReference type="ARBA" id="ARBA00022703"/>
    </source>
</evidence>
<evidence type="ECO:0000256" key="2">
    <source>
        <dbReference type="ARBA" id="ARBA00004572"/>
    </source>
</evidence>
<dbReference type="InterPro" id="IPR033745">
    <property type="entry name" value="Fis1_cytosol"/>
</dbReference>
<evidence type="ECO:0000256" key="10">
    <source>
        <dbReference type="ARBA" id="ARBA00023140"/>
    </source>
</evidence>
<dbReference type="GO" id="GO:0005741">
    <property type="term" value="C:mitochondrial outer membrane"/>
    <property type="evidence" value="ECO:0007669"/>
    <property type="project" value="UniProtKB-SubCell"/>
</dbReference>
<dbReference type="PIRSF" id="PIRSF008835">
    <property type="entry name" value="TPR_repeat_11_Fis1"/>
    <property type="match status" value="1"/>
</dbReference>
<evidence type="ECO:0000313" key="13">
    <source>
        <dbReference type="EMBL" id="QBH73493.1"/>
    </source>
</evidence>
<comment type="subcellular location">
    <subcellularLocation>
        <location evidence="2">Mitochondrion outer membrane</location>
        <topology evidence="2">Single-pass membrane protein</topology>
    </subcellularLocation>
    <subcellularLocation>
        <location evidence="1">Peroxisome membrane</location>
        <topology evidence="1">Single-pass membrane protein</topology>
    </subcellularLocation>
</comment>
<comment type="similarity">
    <text evidence="3 11">Belongs to the FIS1 family.</text>
</comment>
<evidence type="ECO:0000256" key="8">
    <source>
        <dbReference type="ARBA" id="ARBA00023128"/>
    </source>
</evidence>
<comment type="function">
    <text evidence="11">Involved in the fragmentation of the mitochondrial network and its perinuclear clustering.</text>
</comment>
<evidence type="ECO:0000256" key="7">
    <source>
        <dbReference type="ARBA" id="ARBA00022989"/>
    </source>
</evidence>
<dbReference type="InterPro" id="IPR028061">
    <property type="entry name" value="Fis1_TPR_C"/>
</dbReference>
<dbReference type="Pfam" id="PF14852">
    <property type="entry name" value="Fis1_TPR_N"/>
    <property type="match status" value="1"/>
</dbReference>
<name>A0A481SXR3_LIPBO</name>
<organism evidence="13">
    <name type="scientific">Liposcelis bostrychophila</name>
    <name type="common">Booklouse</name>
    <dbReference type="NCBI Taxonomy" id="185214"/>
    <lineage>
        <taxon>Eukaryota</taxon>
        <taxon>Metazoa</taxon>
        <taxon>Ecdysozoa</taxon>
        <taxon>Arthropoda</taxon>
        <taxon>Hexapoda</taxon>
        <taxon>Insecta</taxon>
        <taxon>Pterygota</taxon>
        <taxon>Neoptera</taxon>
        <taxon>Paraneoptera</taxon>
        <taxon>Psocodea</taxon>
        <taxon>Troctomorpha</taxon>
        <taxon>Liposcelidetae</taxon>
        <taxon>Liposcelididae</taxon>
        <taxon>Liposcelis</taxon>
    </lineage>
</organism>
<dbReference type="Gene3D" id="1.25.40.10">
    <property type="entry name" value="Tetratricopeptide repeat domain"/>
    <property type="match status" value="1"/>
</dbReference>
<dbReference type="FunFam" id="1.25.40.10:FF:000147">
    <property type="entry name" value="Mitochondrial fission 1 protein"/>
    <property type="match status" value="1"/>
</dbReference>